<proteinExistence type="predicted"/>
<accession>A0A6A5SKE1</accession>
<protein>
    <submittedName>
        <fullName evidence="1">Uncharacterized protein</fullName>
    </submittedName>
</protein>
<evidence type="ECO:0000313" key="1">
    <source>
        <dbReference type="EMBL" id="KAF1937827.1"/>
    </source>
</evidence>
<gene>
    <name evidence="1" type="ORF">EJ02DRAFT_41898</name>
</gene>
<reference evidence="1" key="1">
    <citation type="journal article" date="2020" name="Stud. Mycol.">
        <title>101 Dothideomycetes genomes: a test case for predicting lifestyles and emergence of pathogens.</title>
        <authorList>
            <person name="Haridas S."/>
            <person name="Albert R."/>
            <person name="Binder M."/>
            <person name="Bloem J."/>
            <person name="Labutti K."/>
            <person name="Salamov A."/>
            <person name="Andreopoulos B."/>
            <person name="Baker S."/>
            <person name="Barry K."/>
            <person name="Bills G."/>
            <person name="Bluhm B."/>
            <person name="Cannon C."/>
            <person name="Castanera R."/>
            <person name="Culley D."/>
            <person name="Daum C."/>
            <person name="Ezra D."/>
            <person name="Gonzalez J."/>
            <person name="Henrissat B."/>
            <person name="Kuo A."/>
            <person name="Liang C."/>
            <person name="Lipzen A."/>
            <person name="Lutzoni F."/>
            <person name="Magnuson J."/>
            <person name="Mondo S."/>
            <person name="Nolan M."/>
            <person name="Ohm R."/>
            <person name="Pangilinan J."/>
            <person name="Park H.-J."/>
            <person name="Ramirez L."/>
            <person name="Alfaro M."/>
            <person name="Sun H."/>
            <person name="Tritt A."/>
            <person name="Yoshinaga Y."/>
            <person name="Zwiers L.-H."/>
            <person name="Turgeon B."/>
            <person name="Goodwin S."/>
            <person name="Spatafora J."/>
            <person name="Crous P."/>
            <person name="Grigoriev I."/>
        </authorList>
    </citation>
    <scope>NUCLEOTIDE SEQUENCE</scope>
    <source>
        <strain evidence="1">CBS 161.51</strain>
    </source>
</reference>
<organism evidence="1 2">
    <name type="scientific">Clathrospora elynae</name>
    <dbReference type="NCBI Taxonomy" id="706981"/>
    <lineage>
        <taxon>Eukaryota</taxon>
        <taxon>Fungi</taxon>
        <taxon>Dikarya</taxon>
        <taxon>Ascomycota</taxon>
        <taxon>Pezizomycotina</taxon>
        <taxon>Dothideomycetes</taxon>
        <taxon>Pleosporomycetidae</taxon>
        <taxon>Pleosporales</taxon>
        <taxon>Diademaceae</taxon>
        <taxon>Clathrospora</taxon>
    </lineage>
</organism>
<dbReference type="AlphaFoldDB" id="A0A6A5SKE1"/>
<sequence>MFRPEQYAMQIVDTMSNKSMPNSASKVKRSNSITKSPNLEMVNILLPLHPARSLRIVRAAGQHALPALEPPGIGLLCVTQKRHCSSPSSRRFGHARRARRVQTHEELLPLLRFVGKFRGPGKLSIFSRHSRTTRASSFISFADEFEWKGGVGGLRSWTMRPDWRWRCGIMHLSLVGSLEGSLEKGWNVVGGVSIVS</sequence>
<evidence type="ECO:0000313" key="2">
    <source>
        <dbReference type="Proteomes" id="UP000800038"/>
    </source>
</evidence>
<name>A0A6A5SKE1_9PLEO</name>
<keyword evidence="2" id="KW-1185">Reference proteome</keyword>
<dbReference type="Proteomes" id="UP000800038">
    <property type="component" value="Unassembled WGS sequence"/>
</dbReference>
<dbReference type="EMBL" id="ML976124">
    <property type="protein sequence ID" value="KAF1937827.1"/>
    <property type="molecule type" value="Genomic_DNA"/>
</dbReference>